<evidence type="ECO:0000256" key="1">
    <source>
        <dbReference type="ARBA" id="ARBA00001968"/>
    </source>
</evidence>
<organism evidence="4 5">
    <name type="scientific">Vagococcus entomophilus</name>
    <dbReference type="NCBI Taxonomy" id="1160095"/>
    <lineage>
        <taxon>Bacteria</taxon>
        <taxon>Bacillati</taxon>
        <taxon>Bacillota</taxon>
        <taxon>Bacilli</taxon>
        <taxon>Lactobacillales</taxon>
        <taxon>Enterococcaceae</taxon>
        <taxon>Vagococcus</taxon>
    </lineage>
</organism>
<dbReference type="GO" id="GO:0005737">
    <property type="term" value="C:cytoplasm"/>
    <property type="evidence" value="ECO:0007669"/>
    <property type="project" value="UniProtKB-SubCell"/>
</dbReference>
<comment type="catalytic activity">
    <reaction evidence="3">
        <text>dTTP + H2O = dTMP + diphosphate + H(+)</text>
        <dbReference type="Rhea" id="RHEA:28534"/>
        <dbReference type="ChEBI" id="CHEBI:15377"/>
        <dbReference type="ChEBI" id="CHEBI:15378"/>
        <dbReference type="ChEBI" id="CHEBI:33019"/>
        <dbReference type="ChEBI" id="CHEBI:37568"/>
        <dbReference type="ChEBI" id="CHEBI:63528"/>
        <dbReference type="EC" id="3.6.1.9"/>
    </reaction>
</comment>
<name>A0A430AH10_9ENTE</name>
<dbReference type="OrthoDB" id="9807767at2"/>
<comment type="function">
    <text evidence="3">Nucleoside triphosphate pyrophosphatase that hydrolyzes dTTP and UTP. May have a dual role in cell division arrest and in preventing the incorporation of modified nucleotides into cellular nucleic acids.</text>
</comment>
<comment type="subcellular location">
    <subcellularLocation>
        <location evidence="3">Cytoplasm</location>
    </subcellularLocation>
</comment>
<feature type="site" description="Important for substrate specificity" evidence="3">
    <location>
        <position position="11"/>
    </location>
</feature>
<comment type="catalytic activity">
    <reaction evidence="3">
        <text>UTP + H2O = UMP + diphosphate + H(+)</text>
        <dbReference type="Rhea" id="RHEA:29395"/>
        <dbReference type="ChEBI" id="CHEBI:15377"/>
        <dbReference type="ChEBI" id="CHEBI:15378"/>
        <dbReference type="ChEBI" id="CHEBI:33019"/>
        <dbReference type="ChEBI" id="CHEBI:46398"/>
        <dbReference type="ChEBI" id="CHEBI:57865"/>
        <dbReference type="EC" id="3.6.1.9"/>
    </reaction>
</comment>
<keyword evidence="3" id="KW-0546">Nucleotide metabolism</keyword>
<feature type="site" description="Important for substrate specificity" evidence="3">
    <location>
        <position position="151"/>
    </location>
</feature>
<dbReference type="Pfam" id="PF02545">
    <property type="entry name" value="Maf"/>
    <property type="match status" value="1"/>
</dbReference>
<dbReference type="GO" id="GO:0036218">
    <property type="term" value="F:dTTP diphosphatase activity"/>
    <property type="evidence" value="ECO:0007669"/>
    <property type="project" value="RHEA"/>
</dbReference>
<dbReference type="RefSeq" id="WP_126824942.1">
    <property type="nucleotide sequence ID" value="NZ_JBHLWU010000002.1"/>
</dbReference>
<comment type="similarity">
    <text evidence="3">Belongs to the Maf family. YhdE subfamily.</text>
</comment>
<dbReference type="EMBL" id="NGJZ01000002">
    <property type="protein sequence ID" value="RSU07212.1"/>
    <property type="molecule type" value="Genomic_DNA"/>
</dbReference>
<comment type="cofactor">
    <cofactor evidence="1 3">
        <name>a divalent metal cation</name>
        <dbReference type="ChEBI" id="CHEBI:60240"/>
    </cofactor>
</comment>
<feature type="active site" description="Proton acceptor" evidence="3">
    <location>
        <position position="68"/>
    </location>
</feature>
<dbReference type="GO" id="GO:0036221">
    <property type="term" value="F:UTP diphosphatase activity"/>
    <property type="evidence" value="ECO:0007669"/>
    <property type="project" value="RHEA"/>
</dbReference>
<dbReference type="CDD" id="cd00555">
    <property type="entry name" value="Maf"/>
    <property type="match status" value="1"/>
</dbReference>
<sequence length="185" mass="20595">MVVILASSSPRRKELLARIIPEFDCQAADIDESIRKGQTPIDYVQEMAERKAFVIHQKNPNALIIACDTIVALEHEIFGKPKDRKAAYTMLKKLSGCTHQVLTSVVIRKGSEKTSFLSTSEVTFFPLSEKELVHYLATDEYKDKAGAYGIQGAGALLVKSIQGDYYSIMGLPIAQLSRKLTHYES</sequence>
<keyword evidence="3" id="KW-0963">Cytoplasm</keyword>
<dbReference type="Proteomes" id="UP000288669">
    <property type="component" value="Unassembled WGS sequence"/>
</dbReference>
<accession>A0A430AH10</accession>
<dbReference type="NCBIfam" id="TIGR00172">
    <property type="entry name" value="maf"/>
    <property type="match status" value="1"/>
</dbReference>
<dbReference type="Gene3D" id="3.90.950.10">
    <property type="match status" value="1"/>
</dbReference>
<comment type="caution">
    <text evidence="3">Lacks conserved residue(s) required for the propagation of feature annotation.</text>
</comment>
<reference evidence="4 5" key="1">
    <citation type="submission" date="2017-05" db="EMBL/GenBank/DDBJ databases">
        <title>Vagococcus spp. assemblies.</title>
        <authorList>
            <person name="Gulvik C.A."/>
        </authorList>
    </citation>
    <scope>NUCLEOTIDE SEQUENCE [LARGE SCALE GENOMIC DNA]</scope>
    <source>
        <strain evidence="4 5">DSM 24756</strain>
    </source>
</reference>
<proteinExistence type="inferred from homology"/>
<dbReference type="SUPFAM" id="SSF52972">
    <property type="entry name" value="ITPase-like"/>
    <property type="match status" value="1"/>
</dbReference>
<keyword evidence="2 3" id="KW-0378">Hydrolase</keyword>
<evidence type="ECO:0000256" key="3">
    <source>
        <dbReference type="HAMAP-Rule" id="MF_00528"/>
    </source>
</evidence>
<dbReference type="PANTHER" id="PTHR43213:SF5">
    <property type="entry name" value="BIFUNCTIONAL DTTP_UTP PYROPHOSPHATASE_METHYLTRANSFERASE PROTEIN-RELATED"/>
    <property type="match status" value="1"/>
</dbReference>
<dbReference type="AlphaFoldDB" id="A0A430AH10"/>
<comment type="caution">
    <text evidence="4">The sequence shown here is derived from an EMBL/GenBank/DDBJ whole genome shotgun (WGS) entry which is preliminary data.</text>
</comment>
<dbReference type="PANTHER" id="PTHR43213">
    <property type="entry name" value="BIFUNCTIONAL DTTP/UTP PYROPHOSPHATASE/METHYLTRANSFERASE PROTEIN-RELATED"/>
    <property type="match status" value="1"/>
</dbReference>
<dbReference type="HAMAP" id="MF_00528">
    <property type="entry name" value="Maf"/>
    <property type="match status" value="1"/>
</dbReference>
<dbReference type="EC" id="3.6.1.9" evidence="3"/>
<dbReference type="PIRSF" id="PIRSF006305">
    <property type="entry name" value="Maf"/>
    <property type="match status" value="1"/>
</dbReference>
<gene>
    <name evidence="4" type="ORF">CBF30_08135</name>
</gene>
<keyword evidence="5" id="KW-1185">Reference proteome</keyword>
<dbReference type="InterPro" id="IPR003697">
    <property type="entry name" value="Maf-like"/>
</dbReference>
<dbReference type="InterPro" id="IPR029001">
    <property type="entry name" value="ITPase-like_fam"/>
</dbReference>
<evidence type="ECO:0000313" key="4">
    <source>
        <dbReference type="EMBL" id="RSU07212.1"/>
    </source>
</evidence>
<dbReference type="GO" id="GO:0009117">
    <property type="term" value="P:nucleotide metabolic process"/>
    <property type="evidence" value="ECO:0007669"/>
    <property type="project" value="UniProtKB-KW"/>
</dbReference>
<protein>
    <recommendedName>
        <fullName evidence="3">dTTP/UTP pyrophosphatase</fullName>
        <shortName evidence="3">dTTPase/UTPase</shortName>
        <ecNumber evidence="3">3.6.1.9</ecNumber>
    </recommendedName>
    <alternativeName>
        <fullName evidence="3">Nucleoside triphosphate pyrophosphatase</fullName>
    </alternativeName>
    <alternativeName>
        <fullName evidence="3">Nucleotide pyrophosphatase</fullName>
        <shortName evidence="3">Nucleotide PPase</shortName>
    </alternativeName>
</protein>
<evidence type="ECO:0000313" key="5">
    <source>
        <dbReference type="Proteomes" id="UP000288669"/>
    </source>
</evidence>
<evidence type="ECO:0000256" key="2">
    <source>
        <dbReference type="ARBA" id="ARBA00022801"/>
    </source>
</evidence>
<feature type="site" description="Important for substrate specificity" evidence="3">
    <location>
        <position position="69"/>
    </location>
</feature>